<dbReference type="AlphaFoldDB" id="A0AAV7RR38"/>
<comment type="caution">
    <text evidence="2">The sequence shown here is derived from an EMBL/GenBank/DDBJ whole genome shotgun (WGS) entry which is preliminary data.</text>
</comment>
<accession>A0AAV7RR38</accession>
<feature type="compositionally biased region" description="Basic residues" evidence="1">
    <location>
        <begin position="217"/>
        <end position="226"/>
    </location>
</feature>
<feature type="compositionally biased region" description="Low complexity" evidence="1">
    <location>
        <begin position="243"/>
        <end position="261"/>
    </location>
</feature>
<dbReference type="Proteomes" id="UP001066276">
    <property type="component" value="Chromosome 5"/>
</dbReference>
<organism evidence="2 3">
    <name type="scientific">Pleurodeles waltl</name>
    <name type="common">Iberian ribbed newt</name>
    <dbReference type="NCBI Taxonomy" id="8319"/>
    <lineage>
        <taxon>Eukaryota</taxon>
        <taxon>Metazoa</taxon>
        <taxon>Chordata</taxon>
        <taxon>Craniata</taxon>
        <taxon>Vertebrata</taxon>
        <taxon>Euteleostomi</taxon>
        <taxon>Amphibia</taxon>
        <taxon>Batrachia</taxon>
        <taxon>Caudata</taxon>
        <taxon>Salamandroidea</taxon>
        <taxon>Salamandridae</taxon>
        <taxon>Pleurodelinae</taxon>
        <taxon>Pleurodeles</taxon>
    </lineage>
</organism>
<gene>
    <name evidence="2" type="ORF">NDU88_007006</name>
</gene>
<reference evidence="2" key="1">
    <citation type="journal article" date="2022" name="bioRxiv">
        <title>Sequencing and chromosome-scale assembly of the giantPleurodeles waltlgenome.</title>
        <authorList>
            <person name="Brown T."/>
            <person name="Elewa A."/>
            <person name="Iarovenko S."/>
            <person name="Subramanian E."/>
            <person name="Araus A.J."/>
            <person name="Petzold A."/>
            <person name="Susuki M."/>
            <person name="Suzuki K.-i.T."/>
            <person name="Hayashi T."/>
            <person name="Toyoda A."/>
            <person name="Oliveira C."/>
            <person name="Osipova E."/>
            <person name="Leigh N.D."/>
            <person name="Simon A."/>
            <person name="Yun M.H."/>
        </authorList>
    </citation>
    <scope>NUCLEOTIDE SEQUENCE</scope>
    <source>
        <strain evidence="2">20211129_DDA</strain>
        <tissue evidence="2">Liver</tissue>
    </source>
</reference>
<evidence type="ECO:0000313" key="2">
    <source>
        <dbReference type="EMBL" id="KAJ1154252.1"/>
    </source>
</evidence>
<protein>
    <submittedName>
        <fullName evidence="2">Uncharacterized protein</fullName>
    </submittedName>
</protein>
<evidence type="ECO:0000256" key="1">
    <source>
        <dbReference type="SAM" id="MobiDB-lite"/>
    </source>
</evidence>
<feature type="region of interest" description="Disordered" evidence="1">
    <location>
        <begin position="54"/>
        <end position="293"/>
    </location>
</feature>
<proteinExistence type="predicted"/>
<evidence type="ECO:0000313" key="3">
    <source>
        <dbReference type="Proteomes" id="UP001066276"/>
    </source>
</evidence>
<dbReference type="EMBL" id="JANPWB010000009">
    <property type="protein sequence ID" value="KAJ1154252.1"/>
    <property type="molecule type" value="Genomic_DNA"/>
</dbReference>
<feature type="compositionally biased region" description="Polar residues" evidence="1">
    <location>
        <begin position="276"/>
        <end position="293"/>
    </location>
</feature>
<keyword evidence="3" id="KW-1185">Reference proteome</keyword>
<name>A0AAV7RR38_PLEWA</name>
<sequence>MQLAPVQVDLTKTADLCLRKFTRTATSFSSPGHQAALRRTLQSLRLPGQIRFQYRGSTNPSRSREFHTAQEERGKGASRAPDSKTRMFKPHEPGENSGARCRTSQGLRPQPHPSHRPSPGFVLQGSAGVPMQSAGHQQCSYGGNRGPNRGPPRSSLHQGPEFRPSPPPVSARSESTYYRPGPARTCRGPGNRKSRKNSLVEGRKRPRGSASPAAAHTRSKQQKKGGARPEAAADQAPRAPPHSRLLSPRSGAAAASLLSARTAGVSARGRPPAPGPSTQIQLPGTHSSQTRLA</sequence>
<feature type="compositionally biased region" description="Basic and acidic residues" evidence="1">
    <location>
        <begin position="62"/>
        <end position="94"/>
    </location>
</feature>